<dbReference type="InterPro" id="IPR008927">
    <property type="entry name" value="6-PGluconate_DH-like_C_sf"/>
</dbReference>
<evidence type="ECO:0000259" key="5">
    <source>
        <dbReference type="Pfam" id="PF14833"/>
    </source>
</evidence>
<dbReference type="Proteomes" id="UP000184226">
    <property type="component" value="Unassembled WGS sequence"/>
</dbReference>
<organism evidence="6 7">
    <name type="scientific">Pollutimonas bauzanensis</name>
    <dbReference type="NCBI Taxonomy" id="658167"/>
    <lineage>
        <taxon>Bacteria</taxon>
        <taxon>Pseudomonadati</taxon>
        <taxon>Pseudomonadota</taxon>
        <taxon>Betaproteobacteria</taxon>
        <taxon>Burkholderiales</taxon>
        <taxon>Alcaligenaceae</taxon>
        <taxon>Pollutimonas</taxon>
    </lineage>
</organism>
<keyword evidence="7" id="KW-1185">Reference proteome</keyword>
<dbReference type="PANTHER" id="PTHR43060:SF15">
    <property type="entry name" value="3-HYDROXYISOBUTYRATE DEHYDROGENASE-LIKE 1, MITOCHONDRIAL-RELATED"/>
    <property type="match status" value="1"/>
</dbReference>
<dbReference type="GO" id="GO:0016491">
    <property type="term" value="F:oxidoreductase activity"/>
    <property type="evidence" value="ECO:0007669"/>
    <property type="project" value="UniProtKB-KW"/>
</dbReference>
<feature type="domain" description="6-phosphogluconate dehydrogenase NADP-binding" evidence="4">
    <location>
        <begin position="7"/>
        <end position="167"/>
    </location>
</feature>
<dbReference type="STRING" id="658167.SAMN04488135_10861"/>
<evidence type="ECO:0000256" key="2">
    <source>
        <dbReference type="ARBA" id="ARBA00023027"/>
    </source>
</evidence>
<dbReference type="Pfam" id="PF14833">
    <property type="entry name" value="NAD_binding_11"/>
    <property type="match status" value="1"/>
</dbReference>
<dbReference type="GO" id="GO:0050661">
    <property type="term" value="F:NADP binding"/>
    <property type="evidence" value="ECO:0007669"/>
    <property type="project" value="InterPro"/>
</dbReference>
<dbReference type="InterPro" id="IPR013328">
    <property type="entry name" value="6PGD_dom2"/>
</dbReference>
<name>A0A1M5Y572_9BURK</name>
<proteinExistence type="predicted"/>
<dbReference type="EMBL" id="FQXE01000008">
    <property type="protein sequence ID" value="SHI06958.1"/>
    <property type="molecule type" value="Genomic_DNA"/>
</dbReference>
<reference evidence="6 7" key="1">
    <citation type="submission" date="2016-11" db="EMBL/GenBank/DDBJ databases">
        <authorList>
            <person name="Jaros S."/>
            <person name="Januszkiewicz K."/>
            <person name="Wedrychowicz H."/>
        </authorList>
    </citation>
    <scope>NUCLEOTIDE SEQUENCE [LARGE SCALE GENOMIC DNA]</scope>
    <source>
        <strain evidence="6 7">CGMCC 1.10190</strain>
    </source>
</reference>
<dbReference type="SUPFAM" id="SSF51735">
    <property type="entry name" value="NAD(P)-binding Rossmann-fold domains"/>
    <property type="match status" value="1"/>
</dbReference>
<dbReference type="SUPFAM" id="SSF48179">
    <property type="entry name" value="6-phosphogluconate dehydrogenase C-terminal domain-like"/>
    <property type="match status" value="1"/>
</dbReference>
<dbReference type="InterPro" id="IPR015815">
    <property type="entry name" value="HIBADH-related"/>
</dbReference>
<gene>
    <name evidence="6" type="ORF">SAMN04488135_10861</name>
</gene>
<evidence type="ECO:0000256" key="3">
    <source>
        <dbReference type="PIRSR" id="PIRSR000103-1"/>
    </source>
</evidence>
<evidence type="ECO:0000259" key="4">
    <source>
        <dbReference type="Pfam" id="PF03446"/>
    </source>
</evidence>
<feature type="domain" description="3-hydroxyisobutyrate dehydrogenase-like NAD-binding" evidence="5">
    <location>
        <begin position="170"/>
        <end position="288"/>
    </location>
</feature>
<evidence type="ECO:0000313" key="7">
    <source>
        <dbReference type="Proteomes" id="UP000184226"/>
    </source>
</evidence>
<keyword evidence="2" id="KW-0520">NAD</keyword>
<dbReference type="OrthoDB" id="9786703at2"/>
<evidence type="ECO:0000313" key="6">
    <source>
        <dbReference type="EMBL" id="SHI06958.1"/>
    </source>
</evidence>
<accession>A0A1M5Y572</accession>
<dbReference type="Gene3D" id="1.10.1040.10">
    <property type="entry name" value="N-(1-d-carboxylethyl)-l-norvaline Dehydrogenase, domain 2"/>
    <property type="match status" value="1"/>
</dbReference>
<dbReference type="InterPro" id="IPR036291">
    <property type="entry name" value="NAD(P)-bd_dom_sf"/>
</dbReference>
<dbReference type="RefSeq" id="WP_073104295.1">
    <property type="nucleotide sequence ID" value="NZ_FQXE01000008.1"/>
</dbReference>
<feature type="active site" evidence="3">
    <location>
        <position position="176"/>
    </location>
</feature>
<dbReference type="InterPro" id="IPR006115">
    <property type="entry name" value="6PGDH_NADP-bd"/>
</dbReference>
<dbReference type="Pfam" id="PF03446">
    <property type="entry name" value="NAD_binding_2"/>
    <property type="match status" value="1"/>
</dbReference>
<sequence>METNKTRIGLIGVGLMGHGIAANILRHGHSLALLEHPGNQPVDDLLAAGATTVGTAAALARGADVVILCVTGSPQVEDVLFRQAGLLEGLRPGGIVIDCSTAIPSSTIKIARAVEQAGGLFLDAPMTRTPKEAAAGKLNLIVGGDRAVYERCLPILQCYAENIVHAGPAGSGHQLKLLHNFVSLGFSTVLAEAAACARLAGVDAQVFSDVLSNGGGGGVVLNRLRPYIEADDPSGFRFSISNALKDMGYYQTMAEEAGAPHGAAAAIAQVYADADGAGLGQAAVPELISFLAGPANAPAPGRGES</sequence>
<dbReference type="GO" id="GO:0051287">
    <property type="term" value="F:NAD binding"/>
    <property type="evidence" value="ECO:0007669"/>
    <property type="project" value="InterPro"/>
</dbReference>
<dbReference type="PIRSF" id="PIRSF000103">
    <property type="entry name" value="HIBADH"/>
    <property type="match status" value="1"/>
</dbReference>
<evidence type="ECO:0000256" key="1">
    <source>
        <dbReference type="ARBA" id="ARBA00023002"/>
    </source>
</evidence>
<dbReference type="AlphaFoldDB" id="A0A1M5Y572"/>
<keyword evidence="1" id="KW-0560">Oxidoreductase</keyword>
<dbReference type="Gene3D" id="3.40.50.720">
    <property type="entry name" value="NAD(P)-binding Rossmann-like Domain"/>
    <property type="match status" value="1"/>
</dbReference>
<protein>
    <submittedName>
        <fullName evidence="6">3-hydroxyisobutyrate dehydrogenase</fullName>
    </submittedName>
</protein>
<dbReference type="PANTHER" id="PTHR43060">
    <property type="entry name" value="3-HYDROXYISOBUTYRATE DEHYDROGENASE-LIKE 1, MITOCHONDRIAL-RELATED"/>
    <property type="match status" value="1"/>
</dbReference>
<dbReference type="InterPro" id="IPR029154">
    <property type="entry name" value="HIBADH-like_NADP-bd"/>
</dbReference>